<evidence type="ECO:0000313" key="6">
    <source>
        <dbReference type="Proteomes" id="UP000197019"/>
    </source>
</evidence>
<comment type="function">
    <text evidence="2">Plays an important role in DNA replication, recombination and repair. Binds to ssDNA and to an array of partner proteins to recruit them to their sites of action during DNA metabolism.</text>
</comment>
<protein>
    <recommendedName>
        <fullName evidence="2 3">Single-stranded DNA-binding protein</fullName>
        <shortName evidence="2">SSB</shortName>
    </recommendedName>
</protein>
<name>A0A1Z4C025_9GAMM</name>
<accession>A0A1Z4C025</accession>
<dbReference type="PROSITE" id="PS50935">
    <property type="entry name" value="SSB"/>
    <property type="match status" value="1"/>
</dbReference>
<keyword evidence="2" id="KW-0235">DNA replication</keyword>
<evidence type="ECO:0000256" key="4">
    <source>
        <dbReference type="SAM" id="MobiDB-lite"/>
    </source>
</evidence>
<keyword evidence="2" id="KW-0233">DNA recombination</keyword>
<keyword evidence="2" id="KW-0234">DNA repair</keyword>
<sequence>MSNVFSFTGTVGRDAEVRYTPAGMAVLNVNVANNIGFGDKQQTLWIRVAVFGKRAEGNLQNYLKKGQQVFVSGELSQSEYKANDGTMRTSLELNANILDLVGKRNEGGAPATSAGTGYGSPAPSARGNAPQPQTASHDNFDEPYDDDIPF</sequence>
<dbReference type="Proteomes" id="UP000197019">
    <property type="component" value="Chromosome"/>
</dbReference>
<dbReference type="NCBIfam" id="TIGR00621">
    <property type="entry name" value="ssb"/>
    <property type="match status" value="1"/>
</dbReference>
<dbReference type="PIRSF" id="PIRSF002070">
    <property type="entry name" value="SSB"/>
    <property type="match status" value="1"/>
</dbReference>
<feature type="short sequence motif" description="Important for interaction with partner proteins" evidence="2">
    <location>
        <begin position="145"/>
        <end position="150"/>
    </location>
</feature>
<dbReference type="EMBL" id="CP022129">
    <property type="protein sequence ID" value="ASF46887.1"/>
    <property type="molecule type" value="Genomic_DNA"/>
</dbReference>
<dbReference type="CDD" id="cd04496">
    <property type="entry name" value="SSB_OBF"/>
    <property type="match status" value="1"/>
</dbReference>
<feature type="region of interest" description="Disordered" evidence="4">
    <location>
        <begin position="104"/>
        <end position="150"/>
    </location>
</feature>
<feature type="compositionally biased region" description="Acidic residues" evidence="4">
    <location>
        <begin position="141"/>
        <end position="150"/>
    </location>
</feature>
<gene>
    <name evidence="5" type="ORF">CEK71_12845</name>
</gene>
<dbReference type="PANTHER" id="PTHR10302:SF0">
    <property type="entry name" value="SINGLE-STRANDED DNA-BINDING PROTEIN, MITOCHONDRIAL"/>
    <property type="match status" value="1"/>
</dbReference>
<keyword evidence="1 2" id="KW-0238">DNA-binding</keyword>
<dbReference type="KEGG" id="mpsy:CEK71_12845"/>
<evidence type="ECO:0000256" key="1">
    <source>
        <dbReference type="ARBA" id="ARBA00023125"/>
    </source>
</evidence>
<comment type="caution">
    <text evidence="2">Lacks conserved residue(s) required for the propagation of feature annotation.</text>
</comment>
<dbReference type="GO" id="GO:0006310">
    <property type="term" value="P:DNA recombination"/>
    <property type="evidence" value="ECO:0007669"/>
    <property type="project" value="UniProtKB-UniRule"/>
</dbReference>
<evidence type="ECO:0000313" key="5">
    <source>
        <dbReference type="EMBL" id="ASF46887.1"/>
    </source>
</evidence>
<dbReference type="GO" id="GO:0003697">
    <property type="term" value="F:single-stranded DNA binding"/>
    <property type="evidence" value="ECO:0007669"/>
    <property type="project" value="UniProtKB-UniRule"/>
</dbReference>
<reference evidence="5 6" key="1">
    <citation type="submission" date="2017-06" db="EMBL/GenBank/DDBJ databases">
        <title>Genome Sequencing of the methanotroph Methylovulum psychrotolerants str. HV10-M2 isolated from a high-altitude environment.</title>
        <authorList>
            <person name="Mateos-Rivera A."/>
        </authorList>
    </citation>
    <scope>NUCLEOTIDE SEQUENCE [LARGE SCALE GENOMIC DNA]</scope>
    <source>
        <strain evidence="5 6">HV10_M2</strain>
    </source>
</reference>
<dbReference type="HAMAP" id="MF_00984">
    <property type="entry name" value="SSB"/>
    <property type="match status" value="1"/>
</dbReference>
<dbReference type="InterPro" id="IPR000424">
    <property type="entry name" value="Primosome_PriB/ssb"/>
</dbReference>
<dbReference type="PANTHER" id="PTHR10302">
    <property type="entry name" value="SINGLE-STRANDED DNA-BINDING PROTEIN"/>
    <property type="match status" value="1"/>
</dbReference>
<dbReference type="InterPro" id="IPR012340">
    <property type="entry name" value="NA-bd_OB-fold"/>
</dbReference>
<dbReference type="SUPFAM" id="SSF50249">
    <property type="entry name" value="Nucleic acid-binding proteins"/>
    <property type="match status" value="1"/>
</dbReference>
<dbReference type="GO" id="GO:0006281">
    <property type="term" value="P:DNA repair"/>
    <property type="evidence" value="ECO:0007669"/>
    <property type="project" value="UniProtKB-UniRule"/>
</dbReference>
<comment type="subunit">
    <text evidence="2">Homotetramer.</text>
</comment>
<dbReference type="InterPro" id="IPR011344">
    <property type="entry name" value="ssDNA-bd"/>
</dbReference>
<proteinExistence type="inferred from homology"/>
<keyword evidence="2" id="KW-0227">DNA damage</keyword>
<evidence type="ECO:0000256" key="2">
    <source>
        <dbReference type="HAMAP-Rule" id="MF_00984"/>
    </source>
</evidence>
<dbReference type="RefSeq" id="WP_088619759.1">
    <property type="nucleotide sequence ID" value="NZ_CP022129.1"/>
</dbReference>
<keyword evidence="6" id="KW-1185">Reference proteome</keyword>
<dbReference type="AlphaFoldDB" id="A0A1Z4C025"/>
<evidence type="ECO:0000256" key="3">
    <source>
        <dbReference type="PIRNR" id="PIRNR002070"/>
    </source>
</evidence>
<dbReference type="GO" id="GO:0006260">
    <property type="term" value="P:DNA replication"/>
    <property type="evidence" value="ECO:0007669"/>
    <property type="project" value="UniProtKB-UniRule"/>
</dbReference>
<dbReference type="OrthoDB" id="9809878at2"/>
<organism evidence="5 6">
    <name type="scientific">Methylovulum psychrotolerans</name>
    <dbReference type="NCBI Taxonomy" id="1704499"/>
    <lineage>
        <taxon>Bacteria</taxon>
        <taxon>Pseudomonadati</taxon>
        <taxon>Pseudomonadota</taxon>
        <taxon>Gammaproteobacteria</taxon>
        <taxon>Methylococcales</taxon>
        <taxon>Methylococcaceae</taxon>
        <taxon>Methylovulum</taxon>
    </lineage>
</organism>
<dbReference type="Pfam" id="PF00436">
    <property type="entry name" value="SSB"/>
    <property type="match status" value="1"/>
</dbReference>
<dbReference type="Gene3D" id="2.40.50.140">
    <property type="entry name" value="Nucleic acid-binding proteins"/>
    <property type="match status" value="1"/>
</dbReference>
<dbReference type="GO" id="GO:0009295">
    <property type="term" value="C:nucleoid"/>
    <property type="evidence" value="ECO:0007669"/>
    <property type="project" value="TreeGrafter"/>
</dbReference>